<dbReference type="InParanoid" id="Q2HEY0"/>
<evidence type="ECO:0000256" key="1">
    <source>
        <dbReference type="SAM" id="MobiDB-lite"/>
    </source>
</evidence>
<sequence length="332" mass="36920">MAQKFSAGLPASYGVDLSQYGFPRFLLDPSFDYSEAGLDEDTGDFGWDTNSSCDTPSTFKIGDHDSGWNPGPGSMSPRPADGPNKGNIASTAKTTSGTIQIRIIPAAHTPKPWAACIKIKCKDVARLMREGFFWSADNVLPERGHMSPHVGRAWVDLGCRHQRTWIIADNPDDEVSQWGGSIKVVSPCMENLAKFRTHHLSTATVTVYCASAWNEMGRSIYKYDYRRPDDNYNCIYDDKPLRGWWPWPNKCTPDVITPLGDESQLFPRRTCTLPGPSPHPDPNVPTRDPGELYLPRPPFELSARTTDDCFDYDDDDNGEGELMEKSVSGTCS</sequence>
<feature type="region of interest" description="Disordered" evidence="1">
    <location>
        <begin position="269"/>
        <end position="332"/>
    </location>
</feature>
<protein>
    <submittedName>
        <fullName evidence="2">Uncharacterized protein</fullName>
    </submittedName>
</protein>
<feature type="region of interest" description="Disordered" evidence="1">
    <location>
        <begin position="56"/>
        <end position="92"/>
    </location>
</feature>
<keyword evidence="3" id="KW-1185">Reference proteome</keyword>
<dbReference type="AlphaFoldDB" id="Q2HEY0"/>
<organism evidence="2 3">
    <name type="scientific">Chaetomium globosum (strain ATCC 6205 / CBS 148.51 / DSM 1962 / NBRC 6347 / NRRL 1970)</name>
    <name type="common">Soil fungus</name>
    <dbReference type="NCBI Taxonomy" id="306901"/>
    <lineage>
        <taxon>Eukaryota</taxon>
        <taxon>Fungi</taxon>
        <taxon>Dikarya</taxon>
        <taxon>Ascomycota</taxon>
        <taxon>Pezizomycotina</taxon>
        <taxon>Sordariomycetes</taxon>
        <taxon>Sordariomycetidae</taxon>
        <taxon>Sordariales</taxon>
        <taxon>Chaetomiaceae</taxon>
        <taxon>Chaetomium</taxon>
    </lineage>
</organism>
<evidence type="ECO:0000313" key="2">
    <source>
        <dbReference type="EMBL" id="EAQ92989.1"/>
    </source>
</evidence>
<feature type="compositionally biased region" description="Acidic residues" evidence="1">
    <location>
        <begin position="308"/>
        <end position="321"/>
    </location>
</feature>
<dbReference type="eggNOG" id="ENOG502R0P1">
    <property type="taxonomic scope" value="Eukaryota"/>
</dbReference>
<gene>
    <name evidence="2" type="ORF">CHGG_01224</name>
</gene>
<dbReference type="RefSeq" id="XP_001220445.1">
    <property type="nucleotide sequence ID" value="XM_001220444.1"/>
</dbReference>
<dbReference type="Proteomes" id="UP000001056">
    <property type="component" value="Unassembled WGS sequence"/>
</dbReference>
<dbReference type="GeneID" id="4388198"/>
<evidence type="ECO:0000313" key="3">
    <source>
        <dbReference type="Proteomes" id="UP000001056"/>
    </source>
</evidence>
<name>Q2HEY0_CHAGB</name>
<dbReference type="HOGENOM" id="CLU_836783_0_0_1"/>
<dbReference type="OrthoDB" id="4589291at2759"/>
<dbReference type="VEuPathDB" id="FungiDB:CHGG_01224"/>
<accession>Q2HEY0</accession>
<dbReference type="EMBL" id="CH408029">
    <property type="protein sequence ID" value="EAQ92989.1"/>
    <property type="molecule type" value="Genomic_DNA"/>
</dbReference>
<proteinExistence type="predicted"/>
<reference evidence="3" key="1">
    <citation type="journal article" date="2015" name="Genome Announc.">
        <title>Draft genome sequence of the cellulolytic fungus Chaetomium globosum.</title>
        <authorList>
            <person name="Cuomo C.A."/>
            <person name="Untereiner W.A."/>
            <person name="Ma L.-J."/>
            <person name="Grabherr M."/>
            <person name="Birren B.W."/>
        </authorList>
    </citation>
    <scope>NUCLEOTIDE SEQUENCE [LARGE SCALE GENOMIC DNA]</scope>
    <source>
        <strain evidence="3">ATCC 6205 / CBS 148.51 / DSM 1962 / NBRC 6347 / NRRL 1970</strain>
    </source>
</reference>